<accession>A0A0E0HCN6</accession>
<dbReference type="Gramene" id="ONIVA05G12280.1">
    <property type="protein sequence ID" value="ONIVA05G12280.1"/>
    <property type="gene ID" value="ONIVA05G12280"/>
</dbReference>
<evidence type="ECO:0000313" key="2">
    <source>
        <dbReference type="Proteomes" id="UP000006591"/>
    </source>
</evidence>
<reference evidence="1" key="1">
    <citation type="submission" date="2015-04" db="UniProtKB">
        <authorList>
            <consortium name="EnsemblPlants"/>
        </authorList>
    </citation>
    <scope>IDENTIFICATION</scope>
    <source>
        <strain evidence="1">SL10</strain>
    </source>
</reference>
<name>A0A0E0HCN6_ORYNI</name>
<dbReference type="AlphaFoldDB" id="A0A0E0HCN6"/>
<proteinExistence type="predicted"/>
<evidence type="ECO:0000313" key="1">
    <source>
        <dbReference type="EnsemblPlants" id="ONIVA05G12280.1"/>
    </source>
</evidence>
<organism evidence="1">
    <name type="scientific">Oryza nivara</name>
    <name type="common">Indian wild rice</name>
    <name type="synonym">Oryza sativa f. spontanea</name>
    <dbReference type="NCBI Taxonomy" id="4536"/>
    <lineage>
        <taxon>Eukaryota</taxon>
        <taxon>Viridiplantae</taxon>
        <taxon>Streptophyta</taxon>
        <taxon>Embryophyta</taxon>
        <taxon>Tracheophyta</taxon>
        <taxon>Spermatophyta</taxon>
        <taxon>Magnoliopsida</taxon>
        <taxon>Liliopsida</taxon>
        <taxon>Poales</taxon>
        <taxon>Poaceae</taxon>
        <taxon>BOP clade</taxon>
        <taxon>Oryzoideae</taxon>
        <taxon>Oryzeae</taxon>
        <taxon>Oryzinae</taxon>
        <taxon>Oryza</taxon>
    </lineage>
</organism>
<keyword evidence="2" id="KW-1185">Reference proteome</keyword>
<dbReference type="Proteomes" id="UP000006591">
    <property type="component" value="Chromosome 5"/>
</dbReference>
<protein>
    <submittedName>
        <fullName evidence="1">Uncharacterized protein</fullName>
    </submittedName>
</protein>
<dbReference type="EnsemblPlants" id="ONIVA05G12280.1">
    <property type="protein sequence ID" value="ONIVA05G12280.1"/>
    <property type="gene ID" value="ONIVA05G12280"/>
</dbReference>
<reference evidence="1" key="2">
    <citation type="submission" date="2018-04" db="EMBL/GenBank/DDBJ databases">
        <title>OnivRS2 (Oryza nivara Reference Sequence Version 2).</title>
        <authorList>
            <person name="Zhang J."/>
            <person name="Kudrna D."/>
            <person name="Lee S."/>
            <person name="Talag J."/>
            <person name="Rajasekar S."/>
            <person name="Welchert J."/>
            <person name="Hsing Y.-I."/>
            <person name="Wing R.A."/>
        </authorList>
    </citation>
    <scope>NUCLEOTIDE SEQUENCE [LARGE SCALE GENOMIC DNA]</scope>
    <source>
        <strain evidence="1">SL10</strain>
    </source>
</reference>
<sequence>MVRRGATTRGTSTYRRREWCALSPSWGGTAWKRISIAAVVSKVSGDKRFDLFVTEKLELEQPWRNPWANEQCPPNPGVTARFLVLHFAKDEKIKLGRSHLAQMMLTRGARYIGGTDWKQVSSGTGLYKVSDGLLSNPTPISWSSLALFPDKTPEHLASALEKKISEEISSCNYKGNIC</sequence>